<name>A0A1I5IGF1_PSUAM</name>
<gene>
    <name evidence="1" type="ORF">SAMN05216207_10995</name>
</gene>
<dbReference type="RefSeq" id="WP_093357266.1">
    <property type="nucleotide sequence ID" value="NZ_FOUY01000099.1"/>
</dbReference>
<dbReference type="STRING" id="260086.SAMN05216207_10995"/>
<dbReference type="OrthoDB" id="9988508at2"/>
<proteinExistence type="predicted"/>
<dbReference type="AlphaFoldDB" id="A0A1I5IGF1"/>
<keyword evidence="2" id="KW-1185">Reference proteome</keyword>
<protein>
    <submittedName>
        <fullName evidence="1">Uncharacterized protein</fullName>
    </submittedName>
</protein>
<reference evidence="1 2" key="1">
    <citation type="submission" date="2016-10" db="EMBL/GenBank/DDBJ databases">
        <authorList>
            <person name="de Groot N.N."/>
        </authorList>
    </citation>
    <scope>NUCLEOTIDE SEQUENCE [LARGE SCALE GENOMIC DNA]</scope>
    <source>
        <strain evidence="1 2">CGMCC 4.1877</strain>
    </source>
</reference>
<dbReference type="EMBL" id="FOUY01000099">
    <property type="protein sequence ID" value="SFO59141.1"/>
    <property type="molecule type" value="Genomic_DNA"/>
</dbReference>
<evidence type="ECO:0000313" key="1">
    <source>
        <dbReference type="EMBL" id="SFO59141.1"/>
    </source>
</evidence>
<organism evidence="1 2">
    <name type="scientific">Pseudonocardia ammonioxydans</name>
    <dbReference type="NCBI Taxonomy" id="260086"/>
    <lineage>
        <taxon>Bacteria</taxon>
        <taxon>Bacillati</taxon>
        <taxon>Actinomycetota</taxon>
        <taxon>Actinomycetes</taxon>
        <taxon>Pseudonocardiales</taxon>
        <taxon>Pseudonocardiaceae</taxon>
        <taxon>Pseudonocardia</taxon>
    </lineage>
</organism>
<dbReference type="Proteomes" id="UP000199614">
    <property type="component" value="Unassembled WGS sequence"/>
</dbReference>
<sequence length="194" mass="21150">MTSTPTQPPWAVPGRAEISDLHWLAYADVLEGRDPLPRGIVAALEWVRGEREGPLTGRSEQPVTAALARAEMWAAAEIVHPDAPVPTRTLVDELGVAYRRPLPIAPHAAEGVRLTLRWLLGDIDASPLDLPARCTDGNLAEVHVLVQAAMTAAPHRFWGPKERHAARAEAQATVERSRRLLDRIAEIQAQVTSA</sequence>
<evidence type="ECO:0000313" key="2">
    <source>
        <dbReference type="Proteomes" id="UP000199614"/>
    </source>
</evidence>
<accession>A0A1I5IGF1</accession>